<keyword evidence="3" id="KW-1185">Reference proteome</keyword>
<dbReference type="Proteomes" id="UP001369736">
    <property type="component" value="Unassembled WGS sequence"/>
</dbReference>
<evidence type="ECO:0000313" key="2">
    <source>
        <dbReference type="EMBL" id="MEJ2861752.1"/>
    </source>
</evidence>
<organism evidence="2 3">
    <name type="scientific">Actinomycetospora flava</name>
    <dbReference type="NCBI Taxonomy" id="3129232"/>
    <lineage>
        <taxon>Bacteria</taxon>
        <taxon>Bacillati</taxon>
        <taxon>Actinomycetota</taxon>
        <taxon>Actinomycetes</taxon>
        <taxon>Pseudonocardiales</taxon>
        <taxon>Pseudonocardiaceae</taxon>
        <taxon>Actinomycetospora</taxon>
    </lineage>
</organism>
<reference evidence="2 3" key="1">
    <citation type="submission" date="2024-03" db="EMBL/GenBank/DDBJ databases">
        <title>Actinomycetospora sp. OC33-EN07, a novel actinomycete isolated from wild orchid (Aerides multiflora).</title>
        <authorList>
            <person name="Suriyachadkun C."/>
        </authorList>
    </citation>
    <scope>NUCLEOTIDE SEQUENCE [LARGE SCALE GENOMIC DNA]</scope>
    <source>
        <strain evidence="2 3">OC33-EN07</strain>
    </source>
</reference>
<name>A0ABU8M311_9PSEU</name>
<feature type="transmembrane region" description="Helical" evidence="1">
    <location>
        <begin position="92"/>
        <end position="109"/>
    </location>
</feature>
<keyword evidence="1" id="KW-1133">Transmembrane helix</keyword>
<protein>
    <submittedName>
        <fullName evidence="2">Uncharacterized protein</fullName>
    </submittedName>
</protein>
<evidence type="ECO:0000313" key="3">
    <source>
        <dbReference type="Proteomes" id="UP001369736"/>
    </source>
</evidence>
<dbReference type="RefSeq" id="WP_337702729.1">
    <property type="nucleotide sequence ID" value="NZ_JBBEGM010000003.1"/>
</dbReference>
<sequence length="137" mass="13885">MRGERWRRGALRVAAAALVVDGLGFGAFGPLPVASLARGGGIPTVAGFPTYGGGPLEAYVPTSIPLLVGFGVVCVLQFVAGVLVWRRRPAGATLALVSVALGAVFWWGFSLPVGPVLGVLAVVGVLAGWPALGQPAR</sequence>
<feature type="transmembrane region" description="Helical" evidence="1">
    <location>
        <begin position="115"/>
        <end position="132"/>
    </location>
</feature>
<evidence type="ECO:0000256" key="1">
    <source>
        <dbReference type="SAM" id="Phobius"/>
    </source>
</evidence>
<feature type="transmembrane region" description="Helical" evidence="1">
    <location>
        <begin position="63"/>
        <end position="85"/>
    </location>
</feature>
<proteinExistence type="predicted"/>
<dbReference type="EMBL" id="JBBEGM010000003">
    <property type="protein sequence ID" value="MEJ2861752.1"/>
    <property type="molecule type" value="Genomic_DNA"/>
</dbReference>
<keyword evidence="1" id="KW-0812">Transmembrane</keyword>
<keyword evidence="1" id="KW-0472">Membrane</keyword>
<comment type="caution">
    <text evidence="2">The sequence shown here is derived from an EMBL/GenBank/DDBJ whole genome shotgun (WGS) entry which is preliminary data.</text>
</comment>
<accession>A0ABU8M311</accession>
<gene>
    <name evidence="2" type="ORF">WCD58_11330</name>
</gene>